<evidence type="ECO:0000313" key="9">
    <source>
        <dbReference type="EMBL" id="RZF21635.1"/>
    </source>
</evidence>
<keyword evidence="3" id="KW-1003">Cell membrane</keyword>
<feature type="domain" description="Na+/H+ antiporter MnhB subunit-related protein" evidence="8">
    <location>
        <begin position="9"/>
        <end position="126"/>
    </location>
</feature>
<dbReference type="RefSeq" id="WP_115361214.1">
    <property type="nucleotide sequence ID" value="NZ_QDKL01000002.1"/>
</dbReference>
<comment type="subcellular location">
    <subcellularLocation>
        <location evidence="1">Cell membrane</location>
        <topology evidence="1">Multi-pass membrane protein</topology>
    </subcellularLocation>
</comment>
<dbReference type="EMBL" id="QDKL01000002">
    <property type="protein sequence ID" value="RZF21635.1"/>
    <property type="molecule type" value="Genomic_DNA"/>
</dbReference>
<dbReference type="Pfam" id="PF04039">
    <property type="entry name" value="MnhB"/>
    <property type="match status" value="1"/>
</dbReference>
<keyword evidence="10" id="KW-1185">Reference proteome</keyword>
<evidence type="ECO:0000256" key="5">
    <source>
        <dbReference type="ARBA" id="ARBA00022989"/>
    </source>
</evidence>
<reference evidence="10" key="1">
    <citation type="journal article" date="2019" name="Int. J. Syst. Evol. Microbiol.">
        <title>Halobacteriovorax valvorus sp. nov., a novel prokaryotic predator isolated from coastal seawater of China.</title>
        <authorList>
            <person name="Chen M.-X."/>
        </authorList>
    </citation>
    <scope>NUCLEOTIDE SEQUENCE [LARGE SCALE GENOMIC DNA]</scope>
    <source>
        <strain evidence="10">BL9</strain>
    </source>
</reference>
<protein>
    <submittedName>
        <fullName evidence="9">Na(+)/H(+) antiporter subunit B</fullName>
    </submittedName>
</protein>
<sequence length="141" mass="15456">MNESLIRGSFKVVCPLLGILSFIFLLRGHDLPGGGFIGGLLMSLALILHIIARSESRTKMWLNDNYSSIVAICILLLVLVFISPMFIGKSGLSAIWTKIPFPIAGKVSSVLLFDSIVFAIVSTSTTMAYVKFVDFSKRNKQ</sequence>
<evidence type="ECO:0000256" key="3">
    <source>
        <dbReference type="ARBA" id="ARBA00022475"/>
    </source>
</evidence>
<keyword evidence="6 7" id="KW-0472">Membrane</keyword>
<proteinExistence type="inferred from homology"/>
<evidence type="ECO:0000256" key="7">
    <source>
        <dbReference type="SAM" id="Phobius"/>
    </source>
</evidence>
<dbReference type="PANTHER" id="PTHR33932">
    <property type="entry name" value="NA(+)/H(+) ANTIPORTER SUBUNIT B"/>
    <property type="match status" value="1"/>
</dbReference>
<name>A0ABY0IGL0_9BACT</name>
<dbReference type="PANTHER" id="PTHR33932:SF4">
    <property type="entry name" value="NA(+)_H(+) ANTIPORTER SUBUNIT B"/>
    <property type="match status" value="1"/>
</dbReference>
<evidence type="ECO:0000313" key="10">
    <source>
        <dbReference type="Proteomes" id="UP000443582"/>
    </source>
</evidence>
<comment type="caution">
    <text evidence="9">The sequence shown here is derived from an EMBL/GenBank/DDBJ whole genome shotgun (WGS) entry which is preliminary data.</text>
</comment>
<accession>A0ABY0IGL0</accession>
<evidence type="ECO:0000259" key="8">
    <source>
        <dbReference type="Pfam" id="PF04039"/>
    </source>
</evidence>
<dbReference type="InterPro" id="IPR050622">
    <property type="entry name" value="CPA3_antiporter_subunitB"/>
</dbReference>
<gene>
    <name evidence="9" type="ORF">DAY19_08070</name>
</gene>
<keyword evidence="5 7" id="KW-1133">Transmembrane helix</keyword>
<evidence type="ECO:0000256" key="4">
    <source>
        <dbReference type="ARBA" id="ARBA00022692"/>
    </source>
</evidence>
<comment type="similarity">
    <text evidence="2">Belongs to the CPA3 antiporters (TC 2.A.63) subunit B family.</text>
</comment>
<evidence type="ECO:0000256" key="6">
    <source>
        <dbReference type="ARBA" id="ARBA00023136"/>
    </source>
</evidence>
<feature type="transmembrane region" description="Helical" evidence="7">
    <location>
        <begin position="107"/>
        <end position="130"/>
    </location>
</feature>
<feature type="transmembrane region" description="Helical" evidence="7">
    <location>
        <begin position="12"/>
        <end position="29"/>
    </location>
</feature>
<dbReference type="Proteomes" id="UP000443582">
    <property type="component" value="Unassembled WGS sequence"/>
</dbReference>
<organism evidence="9 10">
    <name type="scientific">Halobacteriovorax vibrionivorans</name>
    <dbReference type="NCBI Taxonomy" id="2152716"/>
    <lineage>
        <taxon>Bacteria</taxon>
        <taxon>Pseudomonadati</taxon>
        <taxon>Bdellovibrionota</taxon>
        <taxon>Bacteriovoracia</taxon>
        <taxon>Bacteriovoracales</taxon>
        <taxon>Halobacteriovoraceae</taxon>
        <taxon>Halobacteriovorax</taxon>
    </lineage>
</organism>
<evidence type="ECO:0000256" key="1">
    <source>
        <dbReference type="ARBA" id="ARBA00004651"/>
    </source>
</evidence>
<keyword evidence="4 7" id="KW-0812">Transmembrane</keyword>
<evidence type="ECO:0000256" key="2">
    <source>
        <dbReference type="ARBA" id="ARBA00009425"/>
    </source>
</evidence>
<feature type="transmembrane region" description="Helical" evidence="7">
    <location>
        <begin position="35"/>
        <end position="54"/>
    </location>
</feature>
<feature type="transmembrane region" description="Helical" evidence="7">
    <location>
        <begin position="66"/>
        <end position="87"/>
    </location>
</feature>
<dbReference type="InterPro" id="IPR007182">
    <property type="entry name" value="MnhB"/>
</dbReference>